<evidence type="ECO:0000256" key="10">
    <source>
        <dbReference type="ARBA" id="ARBA00023180"/>
    </source>
</evidence>
<dbReference type="InterPro" id="IPR051221">
    <property type="entry name" value="LDLR-related"/>
</dbReference>
<dbReference type="PANTHER" id="PTHR22722">
    <property type="entry name" value="LOW-DENSITY LIPOPROTEIN RECEPTOR-RELATED PROTEIN 2-RELATED"/>
    <property type="match status" value="1"/>
</dbReference>
<dbReference type="InterPro" id="IPR002172">
    <property type="entry name" value="LDrepeatLR_classA_rpt"/>
</dbReference>
<keyword evidence="7 12" id="KW-0472">Membrane</keyword>
<comment type="similarity">
    <text evidence="2">Belongs to the LDLR family.</text>
</comment>
<evidence type="ECO:0000256" key="8">
    <source>
        <dbReference type="ARBA" id="ARBA00023157"/>
    </source>
</evidence>
<evidence type="ECO:0000313" key="15">
    <source>
        <dbReference type="Proteomes" id="UP000507470"/>
    </source>
</evidence>
<keyword evidence="3 12" id="KW-0812">Transmembrane</keyword>
<dbReference type="PROSITE" id="PS50068">
    <property type="entry name" value="LDLRA_2"/>
    <property type="match status" value="2"/>
</dbReference>
<dbReference type="Gene3D" id="4.10.400.10">
    <property type="entry name" value="Low-density Lipoprotein Receptor"/>
    <property type="match status" value="2"/>
</dbReference>
<feature type="disulfide bond" evidence="11">
    <location>
        <begin position="283"/>
        <end position="298"/>
    </location>
</feature>
<feature type="disulfide bond" evidence="11">
    <location>
        <begin position="26"/>
        <end position="38"/>
    </location>
</feature>
<keyword evidence="15" id="KW-1185">Reference proteome</keyword>
<evidence type="ECO:0000256" key="5">
    <source>
        <dbReference type="ARBA" id="ARBA00022737"/>
    </source>
</evidence>
<feature type="chain" id="PRO_5027052192" evidence="13">
    <location>
        <begin position="22"/>
        <end position="421"/>
    </location>
</feature>
<evidence type="ECO:0000256" key="6">
    <source>
        <dbReference type="ARBA" id="ARBA00022989"/>
    </source>
</evidence>
<evidence type="ECO:0000256" key="2">
    <source>
        <dbReference type="ARBA" id="ARBA00009939"/>
    </source>
</evidence>
<dbReference type="Pfam" id="PF00057">
    <property type="entry name" value="Ldl_recept_a"/>
    <property type="match status" value="2"/>
</dbReference>
<dbReference type="PRINTS" id="PR00261">
    <property type="entry name" value="LDLRECEPTOR"/>
</dbReference>
<dbReference type="GO" id="GO:0005886">
    <property type="term" value="C:plasma membrane"/>
    <property type="evidence" value="ECO:0007669"/>
    <property type="project" value="TreeGrafter"/>
</dbReference>
<evidence type="ECO:0000256" key="13">
    <source>
        <dbReference type="SAM" id="SignalP"/>
    </source>
</evidence>
<dbReference type="Proteomes" id="UP000507470">
    <property type="component" value="Unassembled WGS sequence"/>
</dbReference>
<keyword evidence="8 11" id="KW-1015">Disulfide bond</keyword>
<dbReference type="OrthoDB" id="6162345at2759"/>
<reference evidence="14 15" key="1">
    <citation type="submission" date="2020-06" db="EMBL/GenBank/DDBJ databases">
        <authorList>
            <person name="Li R."/>
            <person name="Bekaert M."/>
        </authorList>
    </citation>
    <scope>NUCLEOTIDE SEQUENCE [LARGE SCALE GENOMIC DNA]</scope>
    <source>
        <strain evidence="15">wild</strain>
    </source>
</reference>
<dbReference type="GO" id="GO:0043235">
    <property type="term" value="C:receptor complex"/>
    <property type="evidence" value="ECO:0007669"/>
    <property type="project" value="TreeGrafter"/>
</dbReference>
<feature type="transmembrane region" description="Helical" evidence="12">
    <location>
        <begin position="396"/>
        <end position="417"/>
    </location>
</feature>
<dbReference type="InterPro" id="IPR036055">
    <property type="entry name" value="LDL_receptor-like_sf"/>
</dbReference>
<feature type="disulfide bond" evidence="11">
    <location>
        <begin position="271"/>
        <end position="289"/>
    </location>
</feature>
<protein>
    <submittedName>
        <fullName evidence="14">LRP2</fullName>
    </submittedName>
</protein>
<name>A0A6J7ZVP0_MYTCO</name>
<dbReference type="FunFam" id="4.10.400.10:FF:000034">
    <property type="entry name" value="Low-density lipoprotein receptor-related protein 2"/>
    <property type="match status" value="1"/>
</dbReference>
<keyword evidence="9" id="KW-0675">Receptor</keyword>
<proteinExistence type="inferred from homology"/>
<dbReference type="AlphaFoldDB" id="A0A6J7ZVP0"/>
<feature type="disulfide bond" evidence="11">
    <location>
        <begin position="33"/>
        <end position="51"/>
    </location>
</feature>
<dbReference type="EMBL" id="CACVKT020000281">
    <property type="protein sequence ID" value="CAC5357985.1"/>
    <property type="molecule type" value="Genomic_DNA"/>
</dbReference>
<feature type="disulfide bond" evidence="11">
    <location>
        <begin position="264"/>
        <end position="276"/>
    </location>
</feature>
<dbReference type="CDD" id="cd00112">
    <property type="entry name" value="LDLa"/>
    <property type="match status" value="2"/>
</dbReference>
<keyword evidence="4 13" id="KW-0732">Signal</keyword>
<gene>
    <name evidence="14" type="ORF">MCOR_1425</name>
</gene>
<dbReference type="SUPFAM" id="SSF57424">
    <property type="entry name" value="LDL receptor-like module"/>
    <property type="match status" value="2"/>
</dbReference>
<keyword evidence="10" id="KW-0325">Glycoprotein</keyword>
<evidence type="ECO:0000313" key="14">
    <source>
        <dbReference type="EMBL" id="CAC5357985.1"/>
    </source>
</evidence>
<dbReference type="SMART" id="SM00192">
    <property type="entry name" value="LDLa"/>
    <property type="match status" value="2"/>
</dbReference>
<dbReference type="FunFam" id="4.10.400.10:FF:000024">
    <property type="entry name" value="Low-density lipoprotein RecePtor related"/>
    <property type="match status" value="1"/>
</dbReference>
<evidence type="ECO:0000256" key="3">
    <source>
        <dbReference type="ARBA" id="ARBA00022692"/>
    </source>
</evidence>
<accession>A0A6J7ZVP0</accession>
<evidence type="ECO:0000256" key="4">
    <source>
        <dbReference type="ARBA" id="ARBA00022729"/>
    </source>
</evidence>
<evidence type="ECO:0000256" key="7">
    <source>
        <dbReference type="ARBA" id="ARBA00023136"/>
    </source>
</evidence>
<evidence type="ECO:0000256" key="9">
    <source>
        <dbReference type="ARBA" id="ARBA00023170"/>
    </source>
</evidence>
<evidence type="ECO:0000256" key="11">
    <source>
        <dbReference type="PROSITE-ProRule" id="PRU00124"/>
    </source>
</evidence>
<evidence type="ECO:0000256" key="12">
    <source>
        <dbReference type="SAM" id="Phobius"/>
    </source>
</evidence>
<feature type="disulfide bond" evidence="11">
    <location>
        <begin position="45"/>
        <end position="60"/>
    </location>
</feature>
<comment type="subcellular location">
    <subcellularLocation>
        <location evidence="1">Membrane</location>
        <topology evidence="1">Single-pass membrane protein</topology>
    </subcellularLocation>
</comment>
<sequence length="421" mass="46292">MKTQNVFSVSALAILISHCTAITESCNEGQFQCANGQCVPSITKCDLSFECADMSDEINCVAALNCPEGWYRCQTGMCVANKNMCPVQTSEVQISPSREVNLYVSSTSALTSTVRYTQLYSSFMSDLEISGSPTITKHMPSKYYSERTLGILSPHNKPTLSSVFNLSLVSILFSKSTIHWQTSSYMKFDNRGNNTTYHIITSSVTKPTESSILVTTPNHGGHVSNNTENTYSELNENTKKVMKTTAISCFTFFVIFDIYTVDSCTSNQFQCLNGECIPSEKRCDNNFDCGDRSDEVNCSDPNQCPEGLYRCYNGQCVTDLNLCPTPTLIYTATGVSSISTSQFQTSSLYMSNSVGIGATSSLYLSKSSVIEMTTASVESVTPTTEDHTPDTDNSNFLYLLFLLLLIPISLAACIIYYKSDK</sequence>
<evidence type="ECO:0000256" key="1">
    <source>
        <dbReference type="ARBA" id="ARBA00004167"/>
    </source>
</evidence>
<dbReference type="InterPro" id="IPR023415">
    <property type="entry name" value="LDLR_class-A_CS"/>
</dbReference>
<feature type="signal peptide" evidence="13">
    <location>
        <begin position="1"/>
        <end position="21"/>
    </location>
</feature>
<keyword evidence="5" id="KW-0677">Repeat</keyword>
<organism evidence="14 15">
    <name type="scientific">Mytilus coruscus</name>
    <name type="common">Sea mussel</name>
    <dbReference type="NCBI Taxonomy" id="42192"/>
    <lineage>
        <taxon>Eukaryota</taxon>
        <taxon>Metazoa</taxon>
        <taxon>Spiralia</taxon>
        <taxon>Lophotrochozoa</taxon>
        <taxon>Mollusca</taxon>
        <taxon>Bivalvia</taxon>
        <taxon>Autobranchia</taxon>
        <taxon>Pteriomorphia</taxon>
        <taxon>Mytilida</taxon>
        <taxon>Mytiloidea</taxon>
        <taxon>Mytilidae</taxon>
        <taxon>Mytilinae</taxon>
        <taxon>Mytilus</taxon>
    </lineage>
</organism>
<dbReference type="PROSITE" id="PS01209">
    <property type="entry name" value="LDLRA_1"/>
    <property type="match status" value="2"/>
</dbReference>
<keyword evidence="6 12" id="KW-1133">Transmembrane helix</keyword>